<name>A0A9N9FCZ8_9GLOM</name>
<dbReference type="Gene3D" id="3.30.420.40">
    <property type="match status" value="2"/>
</dbReference>
<protein>
    <submittedName>
        <fullName evidence="1">4412_t:CDS:1</fullName>
    </submittedName>
</protein>
<organism evidence="1 2">
    <name type="scientific">Ambispora leptoticha</name>
    <dbReference type="NCBI Taxonomy" id="144679"/>
    <lineage>
        <taxon>Eukaryota</taxon>
        <taxon>Fungi</taxon>
        <taxon>Fungi incertae sedis</taxon>
        <taxon>Mucoromycota</taxon>
        <taxon>Glomeromycotina</taxon>
        <taxon>Glomeromycetes</taxon>
        <taxon>Archaeosporales</taxon>
        <taxon>Ambisporaceae</taxon>
        <taxon>Ambispora</taxon>
    </lineage>
</organism>
<dbReference type="Proteomes" id="UP000789508">
    <property type="component" value="Unassembled WGS sequence"/>
</dbReference>
<dbReference type="PANTHER" id="PTHR14187">
    <property type="entry name" value="ALPHA KINASE/ELONGATION FACTOR 2 KINASE"/>
    <property type="match status" value="1"/>
</dbReference>
<evidence type="ECO:0000313" key="1">
    <source>
        <dbReference type="EMBL" id="CAG8526963.1"/>
    </source>
</evidence>
<dbReference type="SUPFAM" id="SSF53067">
    <property type="entry name" value="Actin-like ATPase domain"/>
    <property type="match status" value="2"/>
</dbReference>
<dbReference type="Gene3D" id="3.90.640.10">
    <property type="entry name" value="Actin, Chain A, domain 4"/>
    <property type="match status" value="1"/>
</dbReference>
<dbReference type="OrthoDB" id="2963168at2759"/>
<gene>
    <name evidence="1" type="ORF">ALEPTO_LOCUS4749</name>
</gene>
<evidence type="ECO:0000313" key="2">
    <source>
        <dbReference type="Proteomes" id="UP000789508"/>
    </source>
</evidence>
<dbReference type="AlphaFoldDB" id="A0A9N9FCZ8"/>
<proteinExistence type="predicted"/>
<accession>A0A9N9FCZ8</accession>
<dbReference type="InterPro" id="IPR043129">
    <property type="entry name" value="ATPase_NBD"/>
</dbReference>
<keyword evidence="2" id="KW-1185">Reference proteome</keyword>
<reference evidence="1" key="1">
    <citation type="submission" date="2021-06" db="EMBL/GenBank/DDBJ databases">
        <authorList>
            <person name="Kallberg Y."/>
            <person name="Tangrot J."/>
            <person name="Rosling A."/>
        </authorList>
    </citation>
    <scope>NUCLEOTIDE SEQUENCE</scope>
    <source>
        <strain evidence="1">FL130A</strain>
    </source>
</reference>
<dbReference type="PANTHER" id="PTHR14187:SF5">
    <property type="entry name" value="HEAT SHOCK 70 KDA PROTEIN 12A"/>
    <property type="match status" value="1"/>
</dbReference>
<sequence>MTTSCNNIRAVVGIDFGTTYSGFAYANMANPSKIEANEDWPERRGEFKTNTVIRYNNDFELVKWGFPALAERSSKRNRNAHSNNISKIAELFKLHLGKIADDDKPPLPAGLNPKKAVTDYLREIGKLINSKVSARWPGLIFHKHVRVVLTVPVEYDEKIRKVMRQCAYDADLILTLESENLEFTTEPEAAAIYCFENVNEHPLRVGDSFMIVDCGGGTVDLTVRTLLPNARLSEITESTGEFCGSSYIDKEFKKFLSRKIGKAAFRLMEEKHYPELQYLIQYFCTHVKIPFDGDENNWRTKELDLETLCPILLQYVKDEEKDALEESEWLIELDFETVKHFFDQVIPKILRLIRQQLDDSEKNISAIFMVGGFSESKYLLHRVRQEFSSQVPYIAVPSHPVASVVKGALYRNWTPDDPEERKKIVDSKEKILFFKQLAKKGTEIEVDQPFRNTSWPSFPNQETTIFEIYRTNAKDGKFCDEPGMNLFGKLELDLPDVNLGTNRPIEFTLMFGRMETRAIARSIRSGTIAKANFKLEL</sequence>
<comment type="caution">
    <text evidence="1">The sequence shown here is derived from an EMBL/GenBank/DDBJ whole genome shotgun (WGS) entry which is preliminary data.</text>
</comment>
<dbReference type="CDD" id="cd10229">
    <property type="entry name" value="ASKHA_NBD_HSP70_HSPA12"/>
    <property type="match status" value="1"/>
</dbReference>
<dbReference type="EMBL" id="CAJVPS010001162">
    <property type="protein sequence ID" value="CAG8526963.1"/>
    <property type="molecule type" value="Genomic_DNA"/>
</dbReference>